<evidence type="ECO:0000313" key="3">
    <source>
        <dbReference type="Proteomes" id="UP000717585"/>
    </source>
</evidence>
<protein>
    <submittedName>
        <fullName evidence="2">Uncharacterized protein</fullName>
    </submittedName>
</protein>
<accession>A0A8J6E0N3</accession>
<name>A0A8J6E0N3_9EUKA</name>
<comment type="caution">
    <text evidence="2">The sequence shown here is derived from an EMBL/GenBank/DDBJ whole genome shotgun (WGS) entry which is preliminary data.</text>
</comment>
<reference evidence="2" key="1">
    <citation type="submission" date="2021-05" db="EMBL/GenBank/DDBJ databases">
        <title>A free-living protist that lacks canonical eukaryotic 1 DNA replication and segregation systems.</title>
        <authorList>
            <person name="Salas-Leiva D.E."/>
            <person name="Tromer E.C."/>
            <person name="Curtis B.A."/>
            <person name="Jerlstrom-Hultqvist J."/>
            <person name="Kolisko M."/>
            <person name="Yi Z."/>
            <person name="Salas-Leiva J.S."/>
            <person name="Gallot-Lavallee L."/>
            <person name="Kops G.J.P.L."/>
            <person name="Archibald J.M."/>
            <person name="Simpson A.G.B."/>
            <person name="Roger A.J."/>
        </authorList>
    </citation>
    <scope>NUCLEOTIDE SEQUENCE</scope>
    <source>
        <strain evidence="2">BICM</strain>
    </source>
</reference>
<dbReference type="EMBL" id="JAHDYR010000040">
    <property type="protein sequence ID" value="KAG9392066.1"/>
    <property type="molecule type" value="Genomic_DNA"/>
</dbReference>
<sequence>MGYAKESLDAGVTATPLRNRASNAILRNVSDPRDAHQNTKTHSIEQRMQAEPVEYKSLRATYSQKDHRHAEPPRYKSYRAAHAANEARLKHRHSMDPVVDDLMTPSFSRTSSMASLGSTAPLPVDLEESKLESSRRDFHKCYGTRRIPSKFQRSLEMLTPVEIEQLIADAHTMQHAREACRVEQMLWDDLDRMDPEDVKGPSSEATTAVYGDQNTVNGPLPPSQESMADWTSMRPVDLVREYVLGPFTGVSVSPQLKKRAERLNKRRQGRPRSTSTGSAPRPLTAHRMAELRPVQPLDRSRFEGRVVKALQTMKPTFTSVL</sequence>
<organism evidence="2 3">
    <name type="scientific">Carpediemonas membranifera</name>
    <dbReference type="NCBI Taxonomy" id="201153"/>
    <lineage>
        <taxon>Eukaryota</taxon>
        <taxon>Metamonada</taxon>
        <taxon>Carpediemonas-like organisms</taxon>
        <taxon>Carpediemonas</taxon>
    </lineage>
</organism>
<feature type="region of interest" description="Disordered" evidence="1">
    <location>
        <begin position="262"/>
        <end position="289"/>
    </location>
</feature>
<feature type="compositionally biased region" description="Basic and acidic residues" evidence="1">
    <location>
        <begin position="30"/>
        <end position="45"/>
    </location>
</feature>
<evidence type="ECO:0000313" key="2">
    <source>
        <dbReference type="EMBL" id="KAG9392066.1"/>
    </source>
</evidence>
<dbReference type="Proteomes" id="UP000717585">
    <property type="component" value="Unassembled WGS sequence"/>
</dbReference>
<feature type="region of interest" description="Disordered" evidence="1">
    <location>
        <begin position="196"/>
        <end position="227"/>
    </location>
</feature>
<keyword evidence="3" id="KW-1185">Reference proteome</keyword>
<evidence type="ECO:0000256" key="1">
    <source>
        <dbReference type="SAM" id="MobiDB-lite"/>
    </source>
</evidence>
<proteinExistence type="predicted"/>
<dbReference type="AlphaFoldDB" id="A0A8J6E0N3"/>
<gene>
    <name evidence="2" type="ORF">J8273_6657</name>
</gene>
<feature type="region of interest" description="Disordered" evidence="1">
    <location>
        <begin position="1"/>
        <end position="49"/>
    </location>
</feature>